<keyword evidence="2" id="KW-0472">Membrane</keyword>
<feature type="transmembrane region" description="Helical" evidence="2">
    <location>
        <begin position="308"/>
        <end position="330"/>
    </location>
</feature>
<keyword evidence="4" id="KW-1185">Reference proteome</keyword>
<evidence type="ECO:0000256" key="1">
    <source>
        <dbReference type="SAM" id="MobiDB-lite"/>
    </source>
</evidence>
<dbReference type="AlphaFoldDB" id="A0AAE8SVK8"/>
<accession>A0AAE8SVK8</accession>
<reference evidence="3" key="1">
    <citation type="submission" date="2018-03" db="EMBL/GenBank/DDBJ databases">
        <authorList>
            <person name="Guldener U."/>
        </authorList>
    </citation>
    <scope>NUCLEOTIDE SEQUENCE</scope>
</reference>
<feature type="region of interest" description="Disordered" evidence="1">
    <location>
        <begin position="441"/>
        <end position="484"/>
    </location>
</feature>
<dbReference type="PROSITE" id="PS51257">
    <property type="entry name" value="PROKAR_LIPOPROTEIN"/>
    <property type="match status" value="1"/>
</dbReference>
<organism evidence="3 4">
    <name type="scientific">Cephalotrichum gorgonifer</name>
    <dbReference type="NCBI Taxonomy" id="2041049"/>
    <lineage>
        <taxon>Eukaryota</taxon>
        <taxon>Fungi</taxon>
        <taxon>Dikarya</taxon>
        <taxon>Ascomycota</taxon>
        <taxon>Pezizomycotina</taxon>
        <taxon>Sordariomycetes</taxon>
        <taxon>Hypocreomycetidae</taxon>
        <taxon>Microascales</taxon>
        <taxon>Microascaceae</taxon>
        <taxon>Cephalotrichum</taxon>
    </lineage>
</organism>
<protein>
    <submittedName>
        <fullName evidence="3">Uncharacterized protein</fullName>
    </submittedName>
</protein>
<evidence type="ECO:0000256" key="2">
    <source>
        <dbReference type="SAM" id="Phobius"/>
    </source>
</evidence>
<evidence type="ECO:0000313" key="4">
    <source>
        <dbReference type="Proteomes" id="UP001187682"/>
    </source>
</evidence>
<keyword evidence="2" id="KW-1133">Transmembrane helix</keyword>
<keyword evidence="2" id="KW-0812">Transmembrane</keyword>
<feature type="transmembrane region" description="Helical" evidence="2">
    <location>
        <begin position="6"/>
        <end position="30"/>
    </location>
</feature>
<proteinExistence type="predicted"/>
<dbReference type="Proteomes" id="UP001187682">
    <property type="component" value="Unassembled WGS sequence"/>
</dbReference>
<feature type="transmembrane region" description="Helical" evidence="2">
    <location>
        <begin position="58"/>
        <end position="83"/>
    </location>
</feature>
<dbReference type="EMBL" id="ONZQ02000007">
    <property type="protein sequence ID" value="SPO02818.1"/>
    <property type="molecule type" value="Genomic_DNA"/>
</dbReference>
<comment type="caution">
    <text evidence="3">The sequence shown here is derived from an EMBL/GenBank/DDBJ whole genome shotgun (WGS) entry which is preliminary data.</text>
</comment>
<evidence type="ECO:0000313" key="3">
    <source>
        <dbReference type="EMBL" id="SPO02818.1"/>
    </source>
</evidence>
<name>A0AAE8SVK8_9PEZI</name>
<feature type="transmembrane region" description="Helical" evidence="2">
    <location>
        <begin position="243"/>
        <end position="265"/>
    </location>
</feature>
<sequence length="528" mass="57362">MADKPSYFYAPLSAPVVHVLLAACLISAVVRSLRRSYLQLTPAARETISRYYSRRGRLVALFAALALAGLLQAAYAGVTYLVLSYKVWAGEHGVDLPERYAHLHLFWGENGVFAFSLARNPMLDNVARWLGDVPIYADAWEIGAERVKRQWWGRQLDLGVLPWTLLLAIEGRGRRVPFTWAYLGLAHLVGLSFGQNLFYLALLLTPRPVVAIANDGLPASRRAAIRDAISPPKPLNWCPHPGLFLISYAFSALSLCFPLPLVVTLSLARQVLLTRALTFVPLLLPMVVPKSWGTVHHHPHHARSSFTALFQVISAASLVLHGSISLRSLLSGSVLDHDHRHSGVMLVDTERRDAWDRTTLGFGKILSAGHGHPVVAGASRDVLLSALSLGLWAAVRAIDARDVLRSSVPFYNGSLSPASRPRAPPPETTDARALLAEELRAESEATAPARDQSYEPRPARRRGRPRKTGAVGEVKVDLEEPANEQPLHVGEEDGAVEWESAALAWGIAAAGGLGSAAAGVFGGECVSW</sequence>
<feature type="transmembrane region" description="Helical" evidence="2">
    <location>
        <begin position="181"/>
        <end position="202"/>
    </location>
</feature>
<gene>
    <name evidence="3" type="ORF">DNG_05493</name>
</gene>
<feature type="transmembrane region" description="Helical" evidence="2">
    <location>
        <begin position="272"/>
        <end position="288"/>
    </location>
</feature>